<dbReference type="InterPro" id="IPR033556">
    <property type="entry name" value="PLA"/>
</dbReference>
<evidence type="ECO:0000313" key="8">
    <source>
        <dbReference type="RefSeq" id="XP_011047800.1"/>
    </source>
</evidence>
<evidence type="ECO:0000313" key="7">
    <source>
        <dbReference type="Proteomes" id="UP000694918"/>
    </source>
</evidence>
<evidence type="ECO:0000256" key="4">
    <source>
        <dbReference type="ARBA" id="ARBA00023098"/>
    </source>
</evidence>
<dbReference type="GO" id="GO:0016042">
    <property type="term" value="P:lipid catabolic process"/>
    <property type="evidence" value="ECO:0007669"/>
    <property type="project" value="UniProtKB-UniRule"/>
</dbReference>
<organism evidence="7 8">
    <name type="scientific">Populus euphratica</name>
    <name type="common">Euphrates poplar</name>
    <dbReference type="NCBI Taxonomy" id="75702"/>
    <lineage>
        <taxon>Eukaryota</taxon>
        <taxon>Viridiplantae</taxon>
        <taxon>Streptophyta</taxon>
        <taxon>Embryophyta</taxon>
        <taxon>Tracheophyta</taxon>
        <taxon>Spermatophyta</taxon>
        <taxon>Magnoliopsida</taxon>
        <taxon>eudicotyledons</taxon>
        <taxon>Gunneridae</taxon>
        <taxon>Pentapetalae</taxon>
        <taxon>rosids</taxon>
        <taxon>fabids</taxon>
        <taxon>Malpighiales</taxon>
        <taxon>Salicaceae</taxon>
        <taxon>Saliceae</taxon>
        <taxon>Populus</taxon>
    </lineage>
</organism>
<feature type="domain" description="Fungal lipase-type" evidence="6">
    <location>
        <begin position="165"/>
        <end position="325"/>
    </location>
</feature>
<evidence type="ECO:0000256" key="5">
    <source>
        <dbReference type="RuleBase" id="RU367093"/>
    </source>
</evidence>
<evidence type="ECO:0000256" key="2">
    <source>
        <dbReference type="ARBA" id="ARBA00022801"/>
    </source>
</evidence>
<gene>
    <name evidence="8" type="primary">LOC105142049</name>
</gene>
<accession>A0AAJ6VH47</accession>
<comment type="similarity">
    <text evidence="1 5">Belongs to the AB hydrolase superfamily. Lipase family.</text>
</comment>
<keyword evidence="7" id="KW-1185">Reference proteome</keyword>
<dbReference type="KEGG" id="peu:105142049"/>
<dbReference type="GO" id="GO:0008970">
    <property type="term" value="F:phospholipase A1 activity"/>
    <property type="evidence" value="ECO:0007669"/>
    <property type="project" value="UniProtKB-UniRule"/>
</dbReference>
<name>A0AAJ6VH47_POPEU</name>
<reference evidence="8" key="1">
    <citation type="submission" date="2025-08" db="UniProtKB">
        <authorList>
            <consortium name="RefSeq"/>
        </authorList>
    </citation>
    <scope>IDENTIFICATION</scope>
</reference>
<dbReference type="PANTHER" id="PTHR31828:SF20">
    <property type="entry name" value="PHOSPHOLIPASE A1"/>
    <property type="match status" value="1"/>
</dbReference>
<comment type="function">
    <text evidence="5">Acylhydrolase that catalyzes the hydrolysis of phospholipids at the sn-1 position.</text>
</comment>
<dbReference type="CDD" id="cd00519">
    <property type="entry name" value="Lipase_3"/>
    <property type="match status" value="1"/>
</dbReference>
<sequence>MGIVDGFEPIPPQFTSTKHKTQGILNPGYVVWQYKDQTALGWIISSLSPVVVSTIYGLETSRFAWQAFDARFDTPSTYPIGDAFNYVKASDSYALSRYPPEEFFMNVNLQNGNPFKYQVTKYFYLKSDDIAEVLELDLEGSAWIGYVAVTTDEGQRVLGRRDILVCWRGTILASEWSQDFQFDLTPASDIFGATNNPKVHHGFHNVYVAKSSKSKYNKTSAREQVLAEVRRLVDMYALNGEEVSITVAGHSLGAALATLNGMDMVANGFNKPSGSDIGFPVTVFAYASPRVGDQGFQDVFNGLTTDLHVLRIKNSKDIIPRLPPVFLLGYQDVGEKLEIDSIKSPYLKDPKAQPHNLELYLHTIAGYQGQEEEFKLVVDRDIALLNKSLDLVLDKYNIPPTWWNVKNNGMIQIDNGFWKLNDYVPDPPTEDDVEGIILSLENSILSPA</sequence>
<keyword evidence="3 5" id="KW-0442">Lipid degradation</keyword>
<dbReference type="Proteomes" id="UP000694918">
    <property type="component" value="Unplaced"/>
</dbReference>
<dbReference type="RefSeq" id="XP_011047800.1">
    <property type="nucleotide sequence ID" value="XM_011049498.1"/>
</dbReference>
<dbReference type="AlphaFoldDB" id="A0AAJ6VH47"/>
<protein>
    <recommendedName>
        <fullName evidence="5">Phospholipase A1</fullName>
        <ecNumber evidence="5">3.1.1.-</ecNumber>
    </recommendedName>
</protein>
<dbReference type="EC" id="3.1.1.-" evidence="5"/>
<dbReference type="InterPro" id="IPR029058">
    <property type="entry name" value="AB_hydrolase_fold"/>
</dbReference>
<dbReference type="Gene3D" id="3.40.50.1820">
    <property type="entry name" value="alpha/beta hydrolase"/>
    <property type="match status" value="1"/>
</dbReference>
<dbReference type="GeneID" id="105142049"/>
<proteinExistence type="inferred from homology"/>
<evidence type="ECO:0000256" key="1">
    <source>
        <dbReference type="ARBA" id="ARBA00010701"/>
    </source>
</evidence>
<evidence type="ECO:0000259" key="6">
    <source>
        <dbReference type="Pfam" id="PF01764"/>
    </source>
</evidence>
<evidence type="ECO:0000256" key="3">
    <source>
        <dbReference type="ARBA" id="ARBA00022963"/>
    </source>
</evidence>
<dbReference type="Pfam" id="PF01764">
    <property type="entry name" value="Lipase_3"/>
    <property type="match status" value="1"/>
</dbReference>
<dbReference type="PANTHER" id="PTHR31828">
    <property type="entry name" value="PHOSPHOLIPASE A1-IIGAMMA"/>
    <property type="match status" value="1"/>
</dbReference>
<keyword evidence="2 5" id="KW-0378">Hydrolase</keyword>
<dbReference type="InterPro" id="IPR002921">
    <property type="entry name" value="Fungal_lipase-type"/>
</dbReference>
<dbReference type="SUPFAM" id="SSF53474">
    <property type="entry name" value="alpha/beta-Hydrolases"/>
    <property type="match status" value="1"/>
</dbReference>
<keyword evidence="4 5" id="KW-0443">Lipid metabolism</keyword>